<reference evidence="6" key="1">
    <citation type="submission" date="2012-09" db="EMBL/GenBank/DDBJ databases">
        <title>Genome sequencing and comparative transcriptomics of race 1 and race 4 of banana pathogen: Fusarium oxysporum f. sp. cubense.</title>
        <authorList>
            <person name="Fang X."/>
            <person name="Huang J."/>
        </authorList>
    </citation>
    <scope>NUCLEOTIDE SEQUENCE [LARGE SCALE GENOMIC DNA]</scope>
    <source>
        <strain evidence="6">race 4</strain>
    </source>
</reference>
<feature type="binding site" evidence="4">
    <location>
        <position position="53"/>
    </location>
    <ligand>
        <name>Zn(2+)</name>
        <dbReference type="ChEBI" id="CHEBI:29105"/>
    </ligand>
</feature>
<sequence>MPALDTSPVSSPVLYPSVTSDFEAANLKYAAKFTQSHLPSPPRRKVAVVACMDSRLDVEKVLGLDLGDAHVIRNAGGRAVEALRSILISQQMLGTREIIVMHHTGCGMQSFSDTDFRSKIRRELKEDVDHMAFLPFSDLRQSVIDDVAFLRKKSDEQFQHSLTLLGRIAQVWSDDEIAGCKTLLAYLKQNNIERLGHVSMEVDTRPNHEFTRRYQNDILQDKQQLDGASVATVRRYFNDWIASNNGTSVAGDVRFTTCIMLDAETLLQLAEAPQDLGLDYNSSEFFRSQYWVKMVDAKSGYEEAFRALLYAGDGLAEYWFHRNRSRRLVVHRKNSENLGVLYYGFAPCELTPHEKAMQDAFKAHMKQGTGIRGDQKKN</sequence>
<proteinExistence type="inferred from homology"/>
<evidence type="ECO:0000313" key="6">
    <source>
        <dbReference type="Proteomes" id="UP000016929"/>
    </source>
</evidence>
<gene>
    <name evidence="5" type="ORF">FOC4_g10013349</name>
</gene>
<evidence type="ECO:0000256" key="1">
    <source>
        <dbReference type="ARBA" id="ARBA00006217"/>
    </source>
</evidence>
<dbReference type="Proteomes" id="UP000016929">
    <property type="component" value="Unassembled WGS sequence"/>
</dbReference>
<protein>
    <recommendedName>
        <fullName evidence="7">Carbonic anhydrase</fullName>
    </recommendedName>
</protein>
<dbReference type="STRING" id="1229665.N1RC71"/>
<keyword evidence="6" id="KW-1185">Reference proteome</keyword>
<feature type="binding site" evidence="4">
    <location>
        <position position="106"/>
    </location>
    <ligand>
        <name>Zn(2+)</name>
        <dbReference type="ChEBI" id="CHEBI:29105"/>
    </ligand>
</feature>
<dbReference type="EMBL" id="KB726993">
    <property type="protein sequence ID" value="EMT63139.1"/>
    <property type="molecule type" value="Genomic_DNA"/>
</dbReference>
<evidence type="ECO:0000256" key="3">
    <source>
        <dbReference type="ARBA" id="ARBA00022833"/>
    </source>
</evidence>
<keyword evidence="3 4" id="KW-0862">Zinc</keyword>
<dbReference type="Pfam" id="PF00484">
    <property type="entry name" value="Pro_CA"/>
    <property type="match status" value="1"/>
</dbReference>
<dbReference type="GO" id="GO:0004089">
    <property type="term" value="F:carbonate dehydratase activity"/>
    <property type="evidence" value="ECO:0007669"/>
    <property type="project" value="InterPro"/>
</dbReference>
<dbReference type="PANTHER" id="PTHR43175:SF3">
    <property type="entry name" value="CARBON DISULFIDE HYDROLASE"/>
    <property type="match status" value="1"/>
</dbReference>
<keyword evidence="2 4" id="KW-0479">Metal-binding</keyword>
<evidence type="ECO:0008006" key="7">
    <source>
        <dbReference type="Google" id="ProtNLM"/>
    </source>
</evidence>
<dbReference type="InterPro" id="IPR036874">
    <property type="entry name" value="Carbonic_anhydrase_sf"/>
</dbReference>
<dbReference type="OrthoDB" id="6499973at2759"/>
<evidence type="ECO:0000313" key="5">
    <source>
        <dbReference type="EMBL" id="EMT63139.1"/>
    </source>
</evidence>
<dbReference type="SUPFAM" id="SSF53056">
    <property type="entry name" value="beta-carbonic anhydrase, cab"/>
    <property type="match status" value="1"/>
</dbReference>
<dbReference type="AlphaFoldDB" id="N1RC71"/>
<dbReference type="CDD" id="cd03379">
    <property type="entry name" value="beta_CA_cladeD"/>
    <property type="match status" value="1"/>
</dbReference>
<dbReference type="SMART" id="SM00947">
    <property type="entry name" value="Pro_CA"/>
    <property type="match status" value="1"/>
</dbReference>
<accession>N1RC71</accession>
<feature type="binding site" evidence="4">
    <location>
        <position position="103"/>
    </location>
    <ligand>
        <name>Zn(2+)</name>
        <dbReference type="ChEBI" id="CHEBI:29105"/>
    </ligand>
</feature>
<organism evidence="5 6">
    <name type="scientific">Fusarium oxysporum f. sp. cubense (strain race 4)</name>
    <name type="common">Panama disease fungus</name>
    <dbReference type="NCBI Taxonomy" id="2502994"/>
    <lineage>
        <taxon>Eukaryota</taxon>
        <taxon>Fungi</taxon>
        <taxon>Dikarya</taxon>
        <taxon>Ascomycota</taxon>
        <taxon>Pezizomycotina</taxon>
        <taxon>Sordariomycetes</taxon>
        <taxon>Hypocreomycetidae</taxon>
        <taxon>Hypocreales</taxon>
        <taxon>Nectriaceae</taxon>
        <taxon>Fusarium</taxon>
        <taxon>Fusarium oxysporum species complex</taxon>
    </lineage>
</organism>
<feature type="binding site" evidence="4">
    <location>
        <position position="51"/>
    </location>
    <ligand>
        <name>Zn(2+)</name>
        <dbReference type="ChEBI" id="CHEBI:29105"/>
    </ligand>
</feature>
<dbReference type="GO" id="GO:0008270">
    <property type="term" value="F:zinc ion binding"/>
    <property type="evidence" value="ECO:0007669"/>
    <property type="project" value="InterPro"/>
</dbReference>
<reference evidence="6" key="2">
    <citation type="journal article" date="2014" name="PLoS ONE">
        <title>Genome and Transcriptome Analysis of the Fungal Pathogen Fusarium oxysporum f. sp. cubense Causing Banana Vascular Wilt Disease.</title>
        <authorList>
            <person name="Guo L."/>
            <person name="Han L."/>
            <person name="Yang L."/>
            <person name="Zeng H."/>
            <person name="Fan D."/>
            <person name="Zhu Y."/>
            <person name="Feng Y."/>
            <person name="Wang G."/>
            <person name="Peng C."/>
            <person name="Jiang X."/>
            <person name="Zhou D."/>
            <person name="Ni P."/>
            <person name="Liang C."/>
            <person name="Liu L."/>
            <person name="Wang J."/>
            <person name="Mao C."/>
            <person name="Fang X."/>
            <person name="Peng M."/>
            <person name="Huang J."/>
        </authorList>
    </citation>
    <scope>NUCLEOTIDE SEQUENCE [LARGE SCALE GENOMIC DNA]</scope>
    <source>
        <strain evidence="6">race 4</strain>
    </source>
</reference>
<evidence type="ECO:0000256" key="2">
    <source>
        <dbReference type="ARBA" id="ARBA00022723"/>
    </source>
</evidence>
<comment type="similarity">
    <text evidence="1">Belongs to the beta-class carbonic anhydrase family.</text>
</comment>
<name>N1RC71_FUSC4</name>
<dbReference type="InterPro" id="IPR001765">
    <property type="entry name" value="Carbonic_anhydrase"/>
</dbReference>
<dbReference type="Gene3D" id="3.40.1050.10">
    <property type="entry name" value="Carbonic anhydrase"/>
    <property type="match status" value="1"/>
</dbReference>
<dbReference type="HOGENOM" id="CLU_731652_0_0_1"/>
<evidence type="ECO:0000256" key="4">
    <source>
        <dbReference type="PIRSR" id="PIRSR601765-1"/>
    </source>
</evidence>
<comment type="cofactor">
    <cofactor evidence="4">
        <name>Zn(2+)</name>
        <dbReference type="ChEBI" id="CHEBI:29105"/>
    </cofactor>
    <text evidence="4">Binds 1 zinc ion per subunit.</text>
</comment>
<dbReference type="PANTHER" id="PTHR43175">
    <property type="entry name" value="CARBONIC ANHYDRASE"/>
    <property type="match status" value="1"/>
</dbReference>